<gene>
    <name evidence="2" type="ORF">BpHYR1_053920</name>
</gene>
<comment type="caution">
    <text evidence="2">The sequence shown here is derived from an EMBL/GenBank/DDBJ whole genome shotgun (WGS) entry which is preliminary data.</text>
</comment>
<protein>
    <submittedName>
        <fullName evidence="2">Uncharacterized protein</fullName>
    </submittedName>
</protein>
<feature type="compositionally biased region" description="Basic and acidic residues" evidence="1">
    <location>
        <begin position="55"/>
        <end position="76"/>
    </location>
</feature>
<dbReference type="AlphaFoldDB" id="A0A3M7QBN9"/>
<name>A0A3M7QBN9_BRAPC</name>
<proteinExistence type="predicted"/>
<reference evidence="2 3" key="1">
    <citation type="journal article" date="2018" name="Sci. Rep.">
        <title>Genomic signatures of local adaptation to the degree of environmental predictability in rotifers.</title>
        <authorList>
            <person name="Franch-Gras L."/>
            <person name="Hahn C."/>
            <person name="Garcia-Roger E.M."/>
            <person name="Carmona M.J."/>
            <person name="Serra M."/>
            <person name="Gomez A."/>
        </authorList>
    </citation>
    <scope>NUCLEOTIDE SEQUENCE [LARGE SCALE GENOMIC DNA]</scope>
    <source>
        <strain evidence="2">HYR1</strain>
    </source>
</reference>
<accession>A0A3M7QBN9</accession>
<dbReference type="Proteomes" id="UP000276133">
    <property type="component" value="Unassembled WGS sequence"/>
</dbReference>
<evidence type="ECO:0000313" key="3">
    <source>
        <dbReference type="Proteomes" id="UP000276133"/>
    </source>
</evidence>
<organism evidence="2 3">
    <name type="scientific">Brachionus plicatilis</name>
    <name type="common">Marine rotifer</name>
    <name type="synonym">Brachionus muelleri</name>
    <dbReference type="NCBI Taxonomy" id="10195"/>
    <lineage>
        <taxon>Eukaryota</taxon>
        <taxon>Metazoa</taxon>
        <taxon>Spiralia</taxon>
        <taxon>Gnathifera</taxon>
        <taxon>Rotifera</taxon>
        <taxon>Eurotatoria</taxon>
        <taxon>Monogononta</taxon>
        <taxon>Pseudotrocha</taxon>
        <taxon>Ploima</taxon>
        <taxon>Brachionidae</taxon>
        <taxon>Brachionus</taxon>
    </lineage>
</organism>
<evidence type="ECO:0000256" key="1">
    <source>
        <dbReference type="SAM" id="MobiDB-lite"/>
    </source>
</evidence>
<evidence type="ECO:0000313" key="2">
    <source>
        <dbReference type="EMBL" id="RNA08836.1"/>
    </source>
</evidence>
<dbReference type="EMBL" id="REGN01006614">
    <property type="protein sequence ID" value="RNA08836.1"/>
    <property type="molecule type" value="Genomic_DNA"/>
</dbReference>
<keyword evidence="3" id="KW-1185">Reference proteome</keyword>
<sequence length="76" mass="8806">MSSSFNYTKAILKVSLYQKFVKSKIFCIYSLNIDSFNRELTLKRSINTCSNTSNEGDRIDGPKGTNKEEEMKKERE</sequence>
<feature type="region of interest" description="Disordered" evidence="1">
    <location>
        <begin position="49"/>
        <end position="76"/>
    </location>
</feature>